<gene>
    <name evidence="1" type="ORF">BGE01nite_24680</name>
</gene>
<dbReference type="EMBL" id="BKAG01000015">
    <property type="protein sequence ID" value="GEP43177.1"/>
    <property type="molecule type" value="Genomic_DNA"/>
</dbReference>
<sequence>MKRLFHGLIGLATLAALLGWLMGRGEGGRVPLAAAERLSVSQVSPVPRVMSASMSAQKSALPSEGREIVDKFAKAEVLASQQTEVKTASGEKLLRRVRLVRDESFKYPVLRVEDEIVRTPQGDRLVRQNAMVGDHVMVKLRNPKMPEAELLKVLGDGGASVRKRMPASGLWLVAFAEPKTDTVPRAISRLSKLEEHVLVVEPDHIMTAQAAATTAPAWAVCAGRSLC</sequence>
<evidence type="ECO:0000313" key="1">
    <source>
        <dbReference type="EMBL" id="GEP43177.1"/>
    </source>
</evidence>
<evidence type="ECO:0000313" key="2">
    <source>
        <dbReference type="Proteomes" id="UP000321577"/>
    </source>
</evidence>
<keyword evidence="2" id="KW-1185">Reference proteome</keyword>
<proteinExistence type="predicted"/>
<accession>A0A512M8W5</accession>
<comment type="caution">
    <text evidence="1">The sequence shown here is derived from an EMBL/GenBank/DDBJ whole genome shotgun (WGS) entry which is preliminary data.</text>
</comment>
<protein>
    <submittedName>
        <fullName evidence="1">Uncharacterized protein</fullName>
    </submittedName>
</protein>
<dbReference type="RefSeq" id="WP_170266749.1">
    <property type="nucleotide sequence ID" value="NZ_BKAG01000015.1"/>
</dbReference>
<name>A0A512M8W5_9BACT</name>
<reference evidence="1 2" key="1">
    <citation type="submission" date="2019-07" db="EMBL/GenBank/DDBJ databases">
        <title>Whole genome shotgun sequence of Brevifollis gellanilyticus NBRC 108608.</title>
        <authorList>
            <person name="Hosoyama A."/>
            <person name="Uohara A."/>
            <person name="Ohji S."/>
            <person name="Ichikawa N."/>
        </authorList>
    </citation>
    <scope>NUCLEOTIDE SEQUENCE [LARGE SCALE GENOMIC DNA]</scope>
    <source>
        <strain evidence="1 2">NBRC 108608</strain>
    </source>
</reference>
<organism evidence="1 2">
    <name type="scientific">Brevifollis gellanilyticus</name>
    <dbReference type="NCBI Taxonomy" id="748831"/>
    <lineage>
        <taxon>Bacteria</taxon>
        <taxon>Pseudomonadati</taxon>
        <taxon>Verrucomicrobiota</taxon>
        <taxon>Verrucomicrobiia</taxon>
        <taxon>Verrucomicrobiales</taxon>
        <taxon>Verrucomicrobiaceae</taxon>
    </lineage>
</organism>
<dbReference type="Proteomes" id="UP000321577">
    <property type="component" value="Unassembled WGS sequence"/>
</dbReference>
<dbReference type="AlphaFoldDB" id="A0A512M8W5"/>